<gene>
    <name evidence="5" type="ORF">BAU17_13565</name>
</gene>
<dbReference type="InterPro" id="IPR023365">
    <property type="entry name" value="Sortase_dom-sf"/>
</dbReference>
<accession>A0ABQ6YZP0</accession>
<keyword evidence="1" id="KW-0645">Protease</keyword>
<keyword evidence="4" id="KW-0812">Transmembrane</keyword>
<dbReference type="Pfam" id="PF04203">
    <property type="entry name" value="Sortase"/>
    <property type="match status" value="1"/>
</dbReference>
<keyword evidence="3" id="KW-0788">Thiol protease</keyword>
<keyword evidence="4" id="KW-1133">Transmembrane helix</keyword>
<sequence length="231" mass="25826">MKINKKVIVRFTLILVFFVGVFMLFSNQIQQFIVRKNSESFSISNYSREEIEKNQKEKNAVFDFTSVEPISTSAVFKAQLNKNKQSQPVVAGIAVPSVNINLPIFIGVANENLLWGAGTLSPTQQMGRGNYALASHLSYDPEALFSPLEHAQIGEKIYLNDLENIYEYEIYTKDWVEPDAMYVLDDVPGKSIVTLVTCGDFDATSRLIIQGSLIEVKLVSQADEAVLSAFK</sequence>
<dbReference type="CDD" id="cd06165">
    <property type="entry name" value="Sortase_A"/>
    <property type="match status" value="1"/>
</dbReference>
<dbReference type="NCBIfam" id="TIGR01076">
    <property type="entry name" value="sortase_fam"/>
    <property type="match status" value="1"/>
</dbReference>
<protein>
    <recommendedName>
        <fullName evidence="7">Sortase</fullName>
    </recommendedName>
</protein>
<evidence type="ECO:0000313" key="6">
    <source>
        <dbReference type="Proteomes" id="UP000782705"/>
    </source>
</evidence>
<dbReference type="RefSeq" id="WP_161902075.1">
    <property type="nucleotide sequence ID" value="NZ_MAEL01000037.1"/>
</dbReference>
<feature type="transmembrane region" description="Helical" evidence="4">
    <location>
        <begin position="7"/>
        <end position="25"/>
    </location>
</feature>
<name>A0ABQ6YZP0_9ENTE</name>
<dbReference type="Proteomes" id="UP000782705">
    <property type="component" value="Unassembled WGS sequence"/>
</dbReference>
<evidence type="ECO:0000313" key="5">
    <source>
        <dbReference type="EMBL" id="KAF1303819.1"/>
    </source>
</evidence>
<keyword evidence="4" id="KW-0472">Membrane</keyword>
<dbReference type="Gene3D" id="2.40.260.10">
    <property type="entry name" value="Sortase"/>
    <property type="match status" value="1"/>
</dbReference>
<keyword evidence="6" id="KW-1185">Reference proteome</keyword>
<evidence type="ECO:0008006" key="7">
    <source>
        <dbReference type="Google" id="ProtNLM"/>
    </source>
</evidence>
<dbReference type="SUPFAM" id="SSF63817">
    <property type="entry name" value="Sortase"/>
    <property type="match status" value="1"/>
</dbReference>
<dbReference type="EMBL" id="MAEL01000037">
    <property type="protein sequence ID" value="KAF1303819.1"/>
    <property type="molecule type" value="Genomic_DNA"/>
</dbReference>
<evidence type="ECO:0000256" key="3">
    <source>
        <dbReference type="ARBA" id="ARBA00022807"/>
    </source>
</evidence>
<comment type="caution">
    <text evidence="5">The sequence shown here is derived from an EMBL/GenBank/DDBJ whole genome shotgun (WGS) entry which is preliminary data.</text>
</comment>
<keyword evidence="2" id="KW-0378">Hydrolase</keyword>
<dbReference type="InterPro" id="IPR042007">
    <property type="entry name" value="Sortase_A"/>
</dbReference>
<reference evidence="5 6" key="1">
    <citation type="submission" date="2016-06" db="EMBL/GenBank/DDBJ databases">
        <title>Four novel species of enterococci isolated from chicken manure.</title>
        <authorList>
            <person name="Van Tyne D."/>
        </authorList>
    </citation>
    <scope>NUCLEOTIDE SEQUENCE [LARGE SCALE GENOMIC DNA]</scope>
    <source>
        <strain evidence="5 6">CU12B</strain>
    </source>
</reference>
<proteinExistence type="predicted"/>
<evidence type="ECO:0000256" key="2">
    <source>
        <dbReference type="ARBA" id="ARBA00022801"/>
    </source>
</evidence>
<dbReference type="InterPro" id="IPR005754">
    <property type="entry name" value="Sortase"/>
</dbReference>
<organism evidence="5 6">
    <name type="scientific">Candidatus Enterococcus willemsii</name>
    <dbReference type="NCBI Taxonomy" id="1857215"/>
    <lineage>
        <taxon>Bacteria</taxon>
        <taxon>Bacillati</taxon>
        <taxon>Bacillota</taxon>
        <taxon>Bacilli</taxon>
        <taxon>Lactobacillales</taxon>
        <taxon>Enterococcaceae</taxon>
        <taxon>Enterococcus</taxon>
    </lineage>
</organism>
<evidence type="ECO:0000256" key="1">
    <source>
        <dbReference type="ARBA" id="ARBA00022670"/>
    </source>
</evidence>
<evidence type="ECO:0000256" key="4">
    <source>
        <dbReference type="SAM" id="Phobius"/>
    </source>
</evidence>